<evidence type="ECO:0000313" key="17">
    <source>
        <dbReference type="Proteomes" id="UP000002428"/>
    </source>
</evidence>
<dbReference type="MEROPS" id="C19.003"/>
<evidence type="ECO:0000256" key="10">
    <source>
        <dbReference type="ARBA" id="ARBA00042236"/>
    </source>
</evidence>
<dbReference type="GO" id="GO:0016579">
    <property type="term" value="P:protein deubiquitination"/>
    <property type="evidence" value="ECO:0007669"/>
    <property type="project" value="EnsemblFungi"/>
</dbReference>
<dbReference type="GO" id="GO:0043161">
    <property type="term" value="P:proteasome-mediated ubiquitin-dependent protein catabolic process"/>
    <property type="evidence" value="ECO:0007669"/>
    <property type="project" value="InterPro"/>
</dbReference>
<accession>Q6FM79</accession>
<dbReference type="OMA" id="MDIGDAY"/>
<keyword evidence="17" id="KW-1185">Reference proteome</keyword>
<dbReference type="EC" id="3.4.19.12" evidence="3"/>
<dbReference type="Pfam" id="PF00443">
    <property type="entry name" value="UCH"/>
    <property type="match status" value="1"/>
</dbReference>
<reference evidence="16 17" key="1">
    <citation type="journal article" date="2004" name="Nature">
        <title>Genome evolution in yeasts.</title>
        <authorList>
            <consortium name="Genolevures"/>
            <person name="Dujon B."/>
            <person name="Sherman D."/>
            <person name="Fischer G."/>
            <person name="Durrens P."/>
            <person name="Casaregola S."/>
            <person name="Lafontaine I."/>
            <person name="de Montigny J."/>
            <person name="Marck C."/>
            <person name="Neuveglise C."/>
            <person name="Talla E."/>
            <person name="Goffard N."/>
            <person name="Frangeul L."/>
            <person name="Aigle M."/>
            <person name="Anthouard V."/>
            <person name="Babour A."/>
            <person name="Barbe V."/>
            <person name="Barnay S."/>
            <person name="Blanchin S."/>
            <person name="Beckerich J.M."/>
            <person name="Beyne E."/>
            <person name="Bleykasten C."/>
            <person name="Boisrame A."/>
            <person name="Boyer J."/>
            <person name="Cattolico L."/>
            <person name="Confanioleri F."/>
            <person name="de Daruvar A."/>
            <person name="Despons L."/>
            <person name="Fabre E."/>
            <person name="Fairhead C."/>
            <person name="Ferry-Dumazet H."/>
            <person name="Groppi A."/>
            <person name="Hantraye F."/>
            <person name="Hennequin C."/>
            <person name="Jauniaux N."/>
            <person name="Joyet P."/>
            <person name="Kachouri R."/>
            <person name="Kerrest A."/>
            <person name="Koszul R."/>
            <person name="Lemaire M."/>
            <person name="Lesur I."/>
            <person name="Ma L."/>
            <person name="Muller H."/>
            <person name="Nicaud J.M."/>
            <person name="Nikolski M."/>
            <person name="Oztas S."/>
            <person name="Ozier-Kalogeropoulos O."/>
            <person name="Pellenz S."/>
            <person name="Potier S."/>
            <person name="Richard G.F."/>
            <person name="Straub M.L."/>
            <person name="Suleau A."/>
            <person name="Swennene D."/>
            <person name="Tekaia F."/>
            <person name="Wesolowski-Louvel M."/>
            <person name="Westhof E."/>
            <person name="Wirth B."/>
            <person name="Zeniou-Meyer M."/>
            <person name="Zivanovic I."/>
            <person name="Bolotin-Fukuhara M."/>
            <person name="Thierry A."/>
            <person name="Bouchier C."/>
            <person name="Caudron B."/>
            <person name="Scarpelli C."/>
            <person name="Gaillardin C."/>
            <person name="Weissenbach J."/>
            <person name="Wincker P."/>
            <person name="Souciet J.L."/>
        </authorList>
    </citation>
    <scope>NUCLEOTIDE SEQUENCE [LARGE SCALE GENOMIC DNA]</scope>
    <source>
        <strain evidence="17">ATCC 2001 / BCRC 20586 / JCM 3761 / NBRC 0622 / NRRL Y-65 / CBS 138</strain>
    </source>
</reference>
<dbReference type="Gene3D" id="3.90.70.10">
    <property type="entry name" value="Cysteine proteinases"/>
    <property type="match status" value="1"/>
</dbReference>
<dbReference type="EMBL" id="CR380957">
    <property type="protein sequence ID" value="CAG61628.1"/>
    <property type="molecule type" value="Genomic_DNA"/>
</dbReference>
<evidence type="ECO:0000313" key="16">
    <source>
        <dbReference type="EMBL" id="CAG61628.1"/>
    </source>
</evidence>
<dbReference type="GO" id="GO:0061578">
    <property type="term" value="F:K63-linked deubiquitinase activity"/>
    <property type="evidence" value="ECO:0007669"/>
    <property type="project" value="EnsemblFungi"/>
</dbReference>
<dbReference type="KEGG" id="cgr:2890115"/>
<dbReference type="GO" id="GO:0043162">
    <property type="term" value="P:ubiquitin-dependent protein catabolic process via the multivesicular body sorting pathway"/>
    <property type="evidence" value="ECO:0007669"/>
    <property type="project" value="EnsemblFungi"/>
</dbReference>
<keyword evidence="4" id="KW-0645">Protease</keyword>
<dbReference type="InterPro" id="IPR038765">
    <property type="entry name" value="Papain-like_cys_pep_sf"/>
</dbReference>
<feature type="region of interest" description="Disordered" evidence="13">
    <location>
        <begin position="1"/>
        <end position="31"/>
    </location>
</feature>
<evidence type="ECO:0000256" key="3">
    <source>
        <dbReference type="ARBA" id="ARBA00012759"/>
    </source>
</evidence>
<organism evidence="16 17">
    <name type="scientific">Candida glabrata (strain ATCC 2001 / BCRC 20586 / JCM 3761 / NBRC 0622 / NRRL Y-65 / CBS 138)</name>
    <name type="common">Yeast</name>
    <name type="synonym">Nakaseomyces glabratus</name>
    <dbReference type="NCBI Taxonomy" id="284593"/>
    <lineage>
        <taxon>Eukaryota</taxon>
        <taxon>Fungi</taxon>
        <taxon>Dikarya</taxon>
        <taxon>Ascomycota</taxon>
        <taxon>Saccharomycotina</taxon>
        <taxon>Saccharomycetes</taxon>
        <taxon>Saccharomycetales</taxon>
        <taxon>Saccharomycetaceae</taxon>
        <taxon>Nakaseomyces</taxon>
    </lineage>
</organism>
<keyword evidence="6" id="KW-0378">Hydrolase</keyword>
<feature type="region of interest" description="Disordered" evidence="13">
    <location>
        <begin position="835"/>
        <end position="855"/>
    </location>
</feature>
<comment type="similarity">
    <text evidence="2">Belongs to the peptidase C19 family.</text>
</comment>
<name>Q6FM79_CANGA</name>
<evidence type="ECO:0000256" key="2">
    <source>
        <dbReference type="ARBA" id="ARBA00009085"/>
    </source>
</evidence>
<dbReference type="GO" id="GO:0010992">
    <property type="term" value="P:ubiquitin recycling"/>
    <property type="evidence" value="ECO:0007669"/>
    <property type="project" value="EnsemblFungi"/>
</dbReference>
<dbReference type="InterPro" id="IPR025305">
    <property type="entry name" value="UCH_repeat_domain"/>
</dbReference>
<evidence type="ECO:0000256" key="6">
    <source>
        <dbReference type="ARBA" id="ARBA00022801"/>
    </source>
</evidence>
<keyword evidence="12" id="KW-0175">Coiled coil</keyword>
<dbReference type="InParanoid" id="Q6FM79"/>
<dbReference type="GO" id="GO:0004843">
    <property type="term" value="F:cysteine-type deubiquitinase activity"/>
    <property type="evidence" value="ECO:0007669"/>
    <property type="project" value="UniProtKB-EC"/>
</dbReference>
<evidence type="ECO:0000256" key="8">
    <source>
        <dbReference type="ARBA" id="ARBA00040966"/>
    </source>
</evidence>
<keyword evidence="7" id="KW-0788">Thiol protease</keyword>
<dbReference type="STRING" id="284593.Q6FM79"/>
<dbReference type="GO" id="GO:0070301">
    <property type="term" value="P:cellular response to hydrogen peroxide"/>
    <property type="evidence" value="ECO:0007669"/>
    <property type="project" value="EnsemblFungi"/>
</dbReference>
<evidence type="ECO:0000256" key="5">
    <source>
        <dbReference type="ARBA" id="ARBA00022786"/>
    </source>
</evidence>
<dbReference type="GO" id="GO:0061136">
    <property type="term" value="P:regulation of proteasomal protein catabolic process"/>
    <property type="evidence" value="ECO:0007669"/>
    <property type="project" value="TreeGrafter"/>
</dbReference>
<dbReference type="VEuPathDB" id="FungiDB:CAGL0K10252g"/>
<evidence type="ECO:0000256" key="12">
    <source>
        <dbReference type="SAM" id="Coils"/>
    </source>
</evidence>
<comment type="catalytic activity">
    <reaction evidence="1">
        <text>Thiol-dependent hydrolysis of ester, thioester, amide, peptide and isopeptide bonds formed by the C-terminal Gly of ubiquitin (a 76-residue protein attached to proteins as an intracellular targeting signal).</text>
        <dbReference type="EC" id="3.4.19.12"/>
    </reaction>
</comment>
<dbReference type="eggNOG" id="KOG1863">
    <property type="taxonomic scope" value="Eukaryota"/>
</dbReference>
<evidence type="ECO:0000256" key="4">
    <source>
        <dbReference type="ARBA" id="ARBA00022670"/>
    </source>
</evidence>
<dbReference type="SUPFAM" id="SSF54001">
    <property type="entry name" value="Cysteine proteinases"/>
    <property type="match status" value="1"/>
</dbReference>
<dbReference type="PROSITE" id="PS00972">
    <property type="entry name" value="USP_1"/>
    <property type="match status" value="1"/>
</dbReference>
<dbReference type="InterPro" id="IPR044635">
    <property type="entry name" value="UBP14-like"/>
</dbReference>
<evidence type="ECO:0000256" key="7">
    <source>
        <dbReference type="ARBA" id="ARBA00022807"/>
    </source>
</evidence>
<dbReference type="CDD" id="cd02666">
    <property type="entry name" value="Peptidase_C19J"/>
    <property type="match status" value="1"/>
</dbReference>
<evidence type="ECO:0000256" key="9">
    <source>
        <dbReference type="ARBA" id="ARBA00041732"/>
    </source>
</evidence>
<feature type="domain" description="USP" evidence="14">
    <location>
        <begin position="722"/>
        <end position="1251"/>
    </location>
</feature>
<dbReference type="GO" id="GO:0070628">
    <property type="term" value="F:proteasome binding"/>
    <property type="evidence" value="ECO:0007669"/>
    <property type="project" value="TreeGrafter"/>
</dbReference>
<proteinExistence type="inferred from homology"/>
<dbReference type="Proteomes" id="UP000002428">
    <property type="component" value="Chromosome K"/>
</dbReference>
<dbReference type="InterPro" id="IPR001394">
    <property type="entry name" value="Peptidase_C19_UCH"/>
</dbReference>
<dbReference type="Pfam" id="PF13446">
    <property type="entry name" value="RPT"/>
    <property type="match status" value="3"/>
</dbReference>
<dbReference type="GO" id="GO:0010636">
    <property type="term" value="P:positive regulation of mitochondrial fusion"/>
    <property type="evidence" value="ECO:0007669"/>
    <property type="project" value="EnsemblFungi"/>
</dbReference>
<dbReference type="HOGENOM" id="CLU_003155_1_0_1"/>
<sequence>MRMNDDAVTGMGVHFGGDPPEADLQGEPIPSADVTNIEDDGRQLLYPNIGTHLPLKTSDRLLDDILCSVGFLTSGDNKSILNSNTLEYSKQRPHIKGSAVGFFQDQVIIQTKYEYPSKSCPEHNKIFVIMGILIGTDYLEKAEKKQISEVTEIPIYHVKISVKVRSILENSKKLVGVSRYYKLDQLHDYDRVDFPSYDPTDSKLLDSALYATDDTNKIVLIEIYKPEFDPEDKDLSVSSVQIKNRFAQAKEKFPQLAKEESPTQLDSINTLFKLFKGPLKRKSDDAPQKSIEAEHPLLISNMNPSALVTHFGFTYTNENIPGGEYMAPDLVNYLGDPNIQKLRDTFTRKCLELIAYGNIIISSLPQNITSTAEFSKKYRILRTIQPEFSLFSWLQLLGDFKSRNIELLNVNEHKGYHLQEAQKRVYYSPFDIDSNFTNLSVCLHYAERDIIQNYERLITLDEPNIGIYFDSLSVVANRKGSYQLLSYCGKQDVIGQEALQNSLAVFGIDYTKVTLESLDENLLLSVYKHEWKENPDNNRISDLKNALRLLAKYFTSDYLKFYVDYEPYRIIQKAYDLLEIDESVDEDIIQTAYTIKINDAPGLKIDCDRALYTIAYSRRSLMLFNFLFDQCPEFQRYYGAQSLGYHQSFEILQINENITEPNLLHVFQQKWKNTLLEEPDQLLKYRAALTKIALERNSNLLLNFLETGNINPNSLPAENWPTGINNIGNTCYLNSLLQFYFAISPLREYIVQYQKTIADLSSNPDSIISKRRIGGRQVGKNEIERSVQFLYQLRDLYNDMIFSSQRCVTPKRELAYLAFAPSSIDVEFENAKTKSPISNIEGSNSTTDSQPMPSTGENIDHNMDIEQEERNNEEINSTNNIESNDLVSNNHDIEMLDTDKENEGNMEIEDTAIKVAKIDPEQLENALELGRQQDVTECIGNVLFQLESSSSPTSLSEDHEQNDLIKELFFGETNQHIKPLKADSVTRTKVERFVSLLVNIADHPKDVYDALDLYFKEEYLTMEEYGEVKRELAIKKFPTILQIQIQRVYYDRERFMPYKSIEPLPFESDIYLDRYADTDDVKLLQKREETAELKRQLRSFKERQKELLSRNELGLSRRDAYKETANFLRSEVLQNTNISISDPDLLATKLEESASKVADELSDLYVKITNLEEKINHQFDDFTEHGYTLFAVFIHRGEASYGHYWVYIKDFVNSIWRKYNDETVTEVPEEEVMNFTEGNTATPYFIVFVKKGHEKDIEPLKRMIEKN</sequence>
<dbReference type="FunFam" id="3.90.70.10:FF:000176">
    <property type="entry name" value="Ubiquitin-specific protease"/>
    <property type="match status" value="1"/>
</dbReference>
<evidence type="ECO:0000256" key="11">
    <source>
        <dbReference type="ARBA" id="ARBA00042737"/>
    </source>
</evidence>
<dbReference type="InterPro" id="IPR028889">
    <property type="entry name" value="USP"/>
</dbReference>
<feature type="coiled-coil region" evidence="12">
    <location>
        <begin position="1083"/>
        <end position="1110"/>
    </location>
</feature>
<dbReference type="AlphaFoldDB" id="Q6FM79"/>
<evidence type="ECO:0000256" key="13">
    <source>
        <dbReference type="SAM" id="MobiDB-lite"/>
    </source>
</evidence>
<dbReference type="PROSITE" id="PS00973">
    <property type="entry name" value="USP_2"/>
    <property type="match status" value="1"/>
</dbReference>
<dbReference type="PANTHER" id="PTHR43982:SF6">
    <property type="entry name" value="UBIQUITIN CARBOXYL-TERMINAL HYDROLASE 2-RELATED"/>
    <property type="match status" value="1"/>
</dbReference>
<protein>
    <recommendedName>
        <fullName evidence="8">Ubiquitin carboxyl-terminal hydrolase 2</fullName>
        <ecNumber evidence="3">3.4.19.12</ecNumber>
    </recommendedName>
    <alternativeName>
        <fullName evidence="10">Deubiquitinating enzyme 2</fullName>
    </alternativeName>
    <alternativeName>
        <fullName evidence="9">Ubiquitin thioesterase 2</fullName>
    </alternativeName>
    <alternativeName>
        <fullName evidence="11">Ubiquitin-specific-processing protease 2</fullName>
    </alternativeName>
</protein>
<dbReference type="PROSITE" id="PS50235">
    <property type="entry name" value="USP_3"/>
    <property type="match status" value="1"/>
</dbReference>
<dbReference type="CGD" id="CAL0134789">
    <property type="gene designation" value="CAGL0K10252g"/>
</dbReference>
<evidence type="ECO:0000256" key="1">
    <source>
        <dbReference type="ARBA" id="ARBA00000707"/>
    </source>
</evidence>
<dbReference type="FunCoup" id="Q6FM79">
    <property type="interactions" value="96"/>
</dbReference>
<gene>
    <name evidence="15 16" type="ordered locus">CAGL0K10252g</name>
</gene>
<dbReference type="PANTHER" id="PTHR43982">
    <property type="entry name" value="UBIQUITIN CARBOXYL-TERMINAL HYDROLASE"/>
    <property type="match status" value="1"/>
</dbReference>
<dbReference type="InterPro" id="IPR018200">
    <property type="entry name" value="USP_CS"/>
</dbReference>
<evidence type="ECO:0000259" key="14">
    <source>
        <dbReference type="PROSITE" id="PS50235"/>
    </source>
</evidence>
<keyword evidence="5" id="KW-0833">Ubl conjugation pathway</keyword>
<evidence type="ECO:0000313" key="15">
    <source>
        <dbReference type="CGD" id="CAL0134789"/>
    </source>
</evidence>